<dbReference type="EMBL" id="JABJWC010000008">
    <property type="protein sequence ID" value="NPC65731.1"/>
    <property type="molecule type" value="Genomic_DNA"/>
</dbReference>
<dbReference type="InterPro" id="IPR036942">
    <property type="entry name" value="Beta-barrel_TonB_sf"/>
</dbReference>
<evidence type="ECO:0000313" key="5">
    <source>
        <dbReference type="Proteomes" id="UP000623090"/>
    </source>
</evidence>
<evidence type="ECO:0000256" key="2">
    <source>
        <dbReference type="ARBA" id="ARBA00023136"/>
    </source>
</evidence>
<evidence type="ECO:0000256" key="3">
    <source>
        <dbReference type="ARBA" id="ARBA00023237"/>
    </source>
</evidence>
<accession>A0ABX2AC85</accession>
<dbReference type="Gene3D" id="2.40.170.20">
    <property type="entry name" value="TonB-dependent receptor, beta-barrel domain"/>
    <property type="match status" value="1"/>
</dbReference>
<protein>
    <submittedName>
        <fullName evidence="4">TonB-dependent receptor</fullName>
    </submittedName>
</protein>
<comment type="subcellular location">
    <subcellularLocation>
        <location evidence="1">Cell outer membrane</location>
    </subcellularLocation>
</comment>
<sequence>MTPSRYTGFTYTDNVESFKTRPYILFDAGVHYDFGQTIPFLRGLTAQVAMSNLANTYYETRCSKTVCYLGQGRRIYGNLTYNW</sequence>
<keyword evidence="5" id="KW-1185">Reference proteome</keyword>
<dbReference type="SUPFAM" id="SSF56935">
    <property type="entry name" value="Porins"/>
    <property type="match status" value="1"/>
</dbReference>
<dbReference type="Proteomes" id="UP000623090">
    <property type="component" value="Unassembled WGS sequence"/>
</dbReference>
<reference evidence="4 5" key="1">
    <citation type="journal article" date="2020" name="Microorganisms">
        <title>Description of Komagataeibacter melaceti sp. nov. and Komagataeibacter melomenusus sp. nov. Isolated from Apple Cider Vinegar.</title>
        <authorList>
            <person name="Maric L."/>
            <person name="Cleenwerck I."/>
            <person name="Accetto T."/>
            <person name="Vandamme P."/>
            <person name="Trcek J."/>
        </authorList>
    </citation>
    <scope>NUCLEOTIDE SEQUENCE [LARGE SCALE GENOMIC DNA]</scope>
    <source>
        <strain evidence="4 5">AV436</strain>
    </source>
</reference>
<organism evidence="4 5">
    <name type="scientific">Komagataeibacter melomenusus</name>
    <dbReference type="NCBI Taxonomy" id="2766578"/>
    <lineage>
        <taxon>Bacteria</taxon>
        <taxon>Pseudomonadati</taxon>
        <taxon>Pseudomonadota</taxon>
        <taxon>Alphaproteobacteria</taxon>
        <taxon>Acetobacterales</taxon>
        <taxon>Acetobacteraceae</taxon>
        <taxon>Komagataeibacter</taxon>
    </lineage>
</organism>
<keyword evidence="4" id="KW-0675">Receptor</keyword>
<name>A0ABX2AC85_9PROT</name>
<keyword evidence="2" id="KW-0472">Membrane</keyword>
<keyword evidence="3" id="KW-0998">Cell outer membrane</keyword>
<proteinExistence type="predicted"/>
<evidence type="ECO:0000256" key="1">
    <source>
        <dbReference type="ARBA" id="ARBA00004442"/>
    </source>
</evidence>
<evidence type="ECO:0000313" key="4">
    <source>
        <dbReference type="EMBL" id="NPC65731.1"/>
    </source>
</evidence>
<comment type="caution">
    <text evidence="4">The sequence shown here is derived from an EMBL/GenBank/DDBJ whole genome shotgun (WGS) entry which is preliminary data.</text>
</comment>
<gene>
    <name evidence="4" type="ORF">HNW77_04845</name>
</gene>